<evidence type="ECO:0000313" key="3">
    <source>
        <dbReference type="Proteomes" id="UP001367676"/>
    </source>
</evidence>
<dbReference type="CDD" id="cd00143">
    <property type="entry name" value="PP2Cc"/>
    <property type="match status" value="1"/>
</dbReference>
<name>A0AAN9T3X7_9HEMI</name>
<dbReference type="GO" id="GO:0004722">
    <property type="term" value="F:protein serine/threonine phosphatase activity"/>
    <property type="evidence" value="ECO:0007669"/>
    <property type="project" value="InterPro"/>
</dbReference>
<reference evidence="2 3" key="1">
    <citation type="submission" date="2024-03" db="EMBL/GenBank/DDBJ databases">
        <title>Adaptation during the transition from Ophiocordyceps entomopathogen to insect associate is accompanied by gene loss and intensified selection.</title>
        <authorList>
            <person name="Ward C.M."/>
            <person name="Onetto C.A."/>
            <person name="Borneman A.R."/>
        </authorList>
    </citation>
    <scope>NUCLEOTIDE SEQUENCE [LARGE SCALE GENOMIC DNA]</scope>
    <source>
        <strain evidence="2">AWRI1</strain>
        <tissue evidence="2">Single Adult Female</tissue>
    </source>
</reference>
<dbReference type="PANTHER" id="PTHR13832:SF818">
    <property type="entry name" value="SD03870P"/>
    <property type="match status" value="1"/>
</dbReference>
<dbReference type="AlphaFoldDB" id="A0AAN9T3X7"/>
<evidence type="ECO:0000259" key="1">
    <source>
        <dbReference type="PROSITE" id="PS51746"/>
    </source>
</evidence>
<protein>
    <recommendedName>
        <fullName evidence="1">PPM-type phosphatase domain-containing protein</fullName>
    </recommendedName>
</protein>
<proteinExistence type="predicted"/>
<dbReference type="PANTHER" id="PTHR13832">
    <property type="entry name" value="PROTEIN PHOSPHATASE 2C"/>
    <property type="match status" value="1"/>
</dbReference>
<dbReference type="EMBL" id="JBBCAQ010000038">
    <property type="protein sequence ID" value="KAK7571996.1"/>
    <property type="molecule type" value="Genomic_DNA"/>
</dbReference>
<dbReference type="SUPFAM" id="SSF81606">
    <property type="entry name" value="PP2C-like"/>
    <property type="match status" value="1"/>
</dbReference>
<dbReference type="InterPro" id="IPR036457">
    <property type="entry name" value="PPM-type-like_dom_sf"/>
</dbReference>
<accession>A0AAN9T3X7</accession>
<feature type="domain" description="PPM-type phosphatase" evidence="1">
    <location>
        <begin position="128"/>
        <end position="431"/>
    </location>
</feature>
<sequence>MDGEVIKYQKFFEHFLSSVNSADQLPVKIIVPTTTKAEVKGTVIDWILQYLYSWSCPRSLISPLAKVILDEVKPSLDTTVCPFYNEQQGVFTPIPLMQYVIGKIREICQRFVDGKLQYPQPVSDQPNYLSIFATKNRRRCMEDCHVIISDLNVLFDVKTPNRANYYAIFDGHNGSGAALYSSAHLHQFLVESQFYPMYPDQALNDAFKMTDRHLLEKEDTQFKRSGTTAVCVLWHQDENMLYTAWVGDSEAILAKKGKIYKLVEPHRAAREDERQRISDLKGVVLFWGASWRVNGQLAISRAIGDSEHKPHVSSTPDIVSLQLDGDEDFVILACDGLWDSVTYEKAAQAVYNHVQSDPDIRVSSVKKVGRNWNPNLRLLISPSAAQANLYRSGTSGSFWHRPIHKWHKWAILTNLHYVGSVLYTSGTNGSF</sequence>
<keyword evidence="3" id="KW-1185">Reference proteome</keyword>
<dbReference type="PROSITE" id="PS51746">
    <property type="entry name" value="PPM_2"/>
    <property type="match status" value="1"/>
</dbReference>
<gene>
    <name evidence="2" type="ORF">V9T40_014468</name>
</gene>
<dbReference type="Proteomes" id="UP001367676">
    <property type="component" value="Unassembled WGS sequence"/>
</dbReference>
<dbReference type="InterPro" id="IPR015655">
    <property type="entry name" value="PP2C"/>
</dbReference>
<dbReference type="Gene3D" id="3.60.40.10">
    <property type="entry name" value="PPM-type phosphatase domain"/>
    <property type="match status" value="1"/>
</dbReference>
<comment type="caution">
    <text evidence="2">The sequence shown here is derived from an EMBL/GenBank/DDBJ whole genome shotgun (WGS) entry which is preliminary data.</text>
</comment>
<dbReference type="InterPro" id="IPR001932">
    <property type="entry name" value="PPM-type_phosphatase-like_dom"/>
</dbReference>
<dbReference type="SMART" id="SM00332">
    <property type="entry name" value="PP2Cc"/>
    <property type="match status" value="1"/>
</dbReference>
<organism evidence="2 3">
    <name type="scientific">Parthenolecanium corni</name>
    <dbReference type="NCBI Taxonomy" id="536013"/>
    <lineage>
        <taxon>Eukaryota</taxon>
        <taxon>Metazoa</taxon>
        <taxon>Ecdysozoa</taxon>
        <taxon>Arthropoda</taxon>
        <taxon>Hexapoda</taxon>
        <taxon>Insecta</taxon>
        <taxon>Pterygota</taxon>
        <taxon>Neoptera</taxon>
        <taxon>Paraneoptera</taxon>
        <taxon>Hemiptera</taxon>
        <taxon>Sternorrhyncha</taxon>
        <taxon>Coccoidea</taxon>
        <taxon>Coccidae</taxon>
        <taxon>Parthenolecanium</taxon>
    </lineage>
</organism>
<evidence type="ECO:0000313" key="2">
    <source>
        <dbReference type="EMBL" id="KAK7571996.1"/>
    </source>
</evidence>
<dbReference type="Pfam" id="PF00481">
    <property type="entry name" value="PP2C"/>
    <property type="match status" value="1"/>
</dbReference>